<dbReference type="PANTHER" id="PTHR30250:SF26">
    <property type="entry name" value="PSMA PROTEIN"/>
    <property type="match status" value="1"/>
</dbReference>
<feature type="transmembrane region" description="Helical" evidence="6">
    <location>
        <begin position="35"/>
        <end position="57"/>
    </location>
</feature>
<keyword evidence="5 6" id="KW-0472">Membrane</keyword>
<dbReference type="PANTHER" id="PTHR30250">
    <property type="entry name" value="PST FAMILY PREDICTED COLANIC ACID TRANSPORTER"/>
    <property type="match status" value="1"/>
</dbReference>
<feature type="transmembrane region" description="Helical" evidence="6">
    <location>
        <begin position="269"/>
        <end position="293"/>
    </location>
</feature>
<feature type="transmembrane region" description="Helical" evidence="6">
    <location>
        <begin position="459"/>
        <end position="487"/>
    </location>
</feature>
<feature type="transmembrane region" description="Helical" evidence="6">
    <location>
        <begin position="347"/>
        <end position="370"/>
    </location>
</feature>
<feature type="transmembrane region" description="Helical" evidence="6">
    <location>
        <begin position="106"/>
        <end position="129"/>
    </location>
</feature>
<accession>A0ABY5DSP1</accession>
<feature type="transmembrane region" description="Helical" evidence="6">
    <location>
        <begin position="401"/>
        <end position="422"/>
    </location>
</feature>
<evidence type="ECO:0000256" key="2">
    <source>
        <dbReference type="ARBA" id="ARBA00022475"/>
    </source>
</evidence>
<dbReference type="EMBL" id="CP098502">
    <property type="protein sequence ID" value="UTI65045.1"/>
    <property type="molecule type" value="Genomic_DNA"/>
</dbReference>
<feature type="transmembrane region" description="Helical" evidence="6">
    <location>
        <begin position="202"/>
        <end position="222"/>
    </location>
</feature>
<sequence length="494" mass="49477">MQDVNSPGLADADEPDALDHAEAGRRAVRGSVLRSGGYALGILLSLVTAPLVIRQLGVEDFGIYVTITALTTIISGVSDLGLTSLGVREWATSDAAQRRELVGDLLGARLAFTGLGLFAAFGFAIAAGYGARELVATACACAALVLMGVQAAMTVPLAGQLRQGWIAAADLARQGGQIVLVVVLVLLGAGLVPLMAATVFGAAISLVVTTWPSAGLLSPPAFRPHRWLQLLSGAVPFVAASALSVVYLRATVVLTSLVASEAQNGAFAIAFRVLEVLINVPALLIGALFPLLARASQTEGRMGGYLTPMWSATLAAGAIAGVGVSAGAPIAVLALEGSQLPDAVDALRILGAALGFSFVGAFAQYSLLALRAHRQILLVNGLALSLNVVLTLTLASSHGAVGAALALGLSEVVGATLSVVFLRRAAPPGAVPLARLLPVGVAVGGAVAVGLLLAPVGVFAVAAGAGVTAVSLVVALGLVPAAAWAAIPRRGVAT</sequence>
<name>A0ABY5DSP1_9ACTN</name>
<keyword evidence="2" id="KW-1003">Cell membrane</keyword>
<keyword evidence="4 6" id="KW-1133">Transmembrane helix</keyword>
<keyword evidence="3 6" id="KW-0812">Transmembrane</keyword>
<comment type="subcellular location">
    <subcellularLocation>
        <location evidence="1">Cell membrane</location>
        <topology evidence="1">Multi-pass membrane protein</topology>
    </subcellularLocation>
</comment>
<evidence type="ECO:0000256" key="5">
    <source>
        <dbReference type="ARBA" id="ARBA00023136"/>
    </source>
</evidence>
<dbReference type="RefSeq" id="WP_254571737.1">
    <property type="nucleotide sequence ID" value="NZ_CP098502.1"/>
</dbReference>
<feature type="transmembrane region" description="Helical" evidence="6">
    <location>
        <begin position="135"/>
        <end position="158"/>
    </location>
</feature>
<feature type="transmembrane region" description="Helical" evidence="6">
    <location>
        <begin position="377"/>
        <end position="395"/>
    </location>
</feature>
<feature type="transmembrane region" description="Helical" evidence="6">
    <location>
        <begin position="178"/>
        <end position="196"/>
    </location>
</feature>
<evidence type="ECO:0000256" key="3">
    <source>
        <dbReference type="ARBA" id="ARBA00022692"/>
    </source>
</evidence>
<feature type="transmembrane region" description="Helical" evidence="6">
    <location>
        <begin position="434"/>
        <end position="453"/>
    </location>
</feature>
<gene>
    <name evidence="7" type="ORF">NBH00_02275</name>
</gene>
<evidence type="ECO:0000256" key="1">
    <source>
        <dbReference type="ARBA" id="ARBA00004651"/>
    </source>
</evidence>
<evidence type="ECO:0000313" key="7">
    <source>
        <dbReference type="EMBL" id="UTI65045.1"/>
    </source>
</evidence>
<dbReference type="InterPro" id="IPR050833">
    <property type="entry name" value="Poly_Biosynth_Transport"/>
</dbReference>
<feature type="transmembrane region" description="Helical" evidence="6">
    <location>
        <begin position="314"/>
        <end position="335"/>
    </location>
</feature>
<dbReference type="Pfam" id="PF01943">
    <property type="entry name" value="Polysacc_synt"/>
    <property type="match status" value="1"/>
</dbReference>
<dbReference type="InterPro" id="IPR002797">
    <property type="entry name" value="Polysacc_synth"/>
</dbReference>
<dbReference type="Proteomes" id="UP001056035">
    <property type="component" value="Chromosome"/>
</dbReference>
<feature type="transmembrane region" description="Helical" evidence="6">
    <location>
        <begin position="63"/>
        <end position="85"/>
    </location>
</feature>
<evidence type="ECO:0000313" key="8">
    <source>
        <dbReference type="Proteomes" id="UP001056035"/>
    </source>
</evidence>
<keyword evidence="8" id="KW-1185">Reference proteome</keyword>
<evidence type="ECO:0000256" key="4">
    <source>
        <dbReference type="ARBA" id="ARBA00022989"/>
    </source>
</evidence>
<protein>
    <submittedName>
        <fullName evidence="7">Oligosaccharide flippase family protein</fullName>
    </submittedName>
</protein>
<feature type="transmembrane region" description="Helical" evidence="6">
    <location>
        <begin position="234"/>
        <end position="257"/>
    </location>
</feature>
<evidence type="ECO:0000256" key="6">
    <source>
        <dbReference type="SAM" id="Phobius"/>
    </source>
</evidence>
<organism evidence="7 8">
    <name type="scientific">Paraconexibacter antarcticus</name>
    <dbReference type="NCBI Taxonomy" id="2949664"/>
    <lineage>
        <taxon>Bacteria</taxon>
        <taxon>Bacillati</taxon>
        <taxon>Actinomycetota</taxon>
        <taxon>Thermoleophilia</taxon>
        <taxon>Solirubrobacterales</taxon>
        <taxon>Paraconexibacteraceae</taxon>
        <taxon>Paraconexibacter</taxon>
    </lineage>
</organism>
<proteinExistence type="predicted"/>
<reference evidence="7 8" key="1">
    <citation type="submission" date="2022-06" db="EMBL/GenBank/DDBJ databases">
        <title>Paraconexibacter antarcticus.</title>
        <authorList>
            <person name="Kim C.S."/>
        </authorList>
    </citation>
    <scope>NUCLEOTIDE SEQUENCE [LARGE SCALE GENOMIC DNA]</scope>
    <source>
        <strain evidence="7 8">02-257</strain>
    </source>
</reference>